<dbReference type="GO" id="GO:0005829">
    <property type="term" value="C:cytosol"/>
    <property type="evidence" value="ECO:0007669"/>
    <property type="project" value="TreeGrafter"/>
</dbReference>
<dbReference type="GO" id="GO:0005634">
    <property type="term" value="C:nucleus"/>
    <property type="evidence" value="ECO:0007669"/>
    <property type="project" value="TreeGrafter"/>
</dbReference>
<keyword evidence="2" id="KW-0378">Hydrolase</keyword>
<evidence type="ECO:0000313" key="2">
    <source>
        <dbReference type="EMBL" id="KIM80151.1"/>
    </source>
</evidence>
<feature type="domain" description="Glycosyl hydrolase family 92" evidence="1">
    <location>
        <begin position="175"/>
        <end position="213"/>
    </location>
</feature>
<sequence>METLRLHTHEDPSGAVGLPTREASRTLEYALSDLAVRQAVKALNKSFHDVTLYGNRSMGFVNVWDPNVTSDGFTGFSQRRSFYLNIQNGTFAFSPPDACSPVDPTPHSCARGTDNNVGFYEFSSLPTLLKLMGGNDTFISRLDHYFEKGYFYAGNEPGFEAPWLYHYANRPDLRNDDSGAMAVLLVFHLLGLYPVPASKQLLIGPPFVCGYKLSNNLFDS</sequence>
<evidence type="ECO:0000313" key="3">
    <source>
        <dbReference type="Proteomes" id="UP000054166"/>
    </source>
</evidence>
<dbReference type="OrthoDB" id="449263at2759"/>
<dbReference type="InParanoid" id="A0A0C3FKX9"/>
<dbReference type="GO" id="GO:0006516">
    <property type="term" value="P:glycoprotein catabolic process"/>
    <property type="evidence" value="ECO:0007669"/>
    <property type="project" value="TreeGrafter"/>
</dbReference>
<keyword evidence="3" id="KW-1185">Reference proteome</keyword>
<feature type="domain" description="Glycosyl hydrolase family 92" evidence="1">
    <location>
        <begin position="20"/>
        <end position="172"/>
    </location>
</feature>
<dbReference type="PANTHER" id="PTHR12143">
    <property type="entry name" value="PEPTIDE N-GLYCANASE PNGASE -RELATED"/>
    <property type="match status" value="1"/>
</dbReference>
<reference evidence="2 3" key="1">
    <citation type="submission" date="2014-04" db="EMBL/GenBank/DDBJ databases">
        <authorList>
            <consortium name="DOE Joint Genome Institute"/>
            <person name="Kuo A."/>
            <person name="Tarkka M."/>
            <person name="Buscot F."/>
            <person name="Kohler A."/>
            <person name="Nagy L.G."/>
            <person name="Floudas D."/>
            <person name="Copeland A."/>
            <person name="Barry K.W."/>
            <person name="Cichocki N."/>
            <person name="Veneault-Fourrey C."/>
            <person name="LaButti K."/>
            <person name="Lindquist E.A."/>
            <person name="Lipzen A."/>
            <person name="Lundell T."/>
            <person name="Morin E."/>
            <person name="Murat C."/>
            <person name="Sun H."/>
            <person name="Tunlid A."/>
            <person name="Henrissat B."/>
            <person name="Grigoriev I.V."/>
            <person name="Hibbett D.S."/>
            <person name="Martin F."/>
            <person name="Nordberg H.P."/>
            <person name="Cantor M.N."/>
            <person name="Hua S.X."/>
        </authorList>
    </citation>
    <scope>NUCLEOTIDE SEQUENCE [LARGE SCALE GENOMIC DNA]</scope>
    <source>
        <strain evidence="2 3">F 1598</strain>
    </source>
</reference>
<reference evidence="3" key="2">
    <citation type="submission" date="2015-01" db="EMBL/GenBank/DDBJ databases">
        <title>Evolutionary Origins and Diversification of the Mycorrhizal Mutualists.</title>
        <authorList>
            <consortium name="DOE Joint Genome Institute"/>
            <consortium name="Mycorrhizal Genomics Consortium"/>
            <person name="Kohler A."/>
            <person name="Kuo A."/>
            <person name="Nagy L.G."/>
            <person name="Floudas D."/>
            <person name="Copeland A."/>
            <person name="Barry K.W."/>
            <person name="Cichocki N."/>
            <person name="Veneault-Fourrey C."/>
            <person name="LaButti K."/>
            <person name="Lindquist E.A."/>
            <person name="Lipzen A."/>
            <person name="Lundell T."/>
            <person name="Morin E."/>
            <person name="Murat C."/>
            <person name="Riley R."/>
            <person name="Ohm R."/>
            <person name="Sun H."/>
            <person name="Tunlid A."/>
            <person name="Henrissat B."/>
            <person name="Grigoriev I.V."/>
            <person name="Hibbett D.S."/>
            <person name="Martin F."/>
        </authorList>
    </citation>
    <scope>NUCLEOTIDE SEQUENCE [LARGE SCALE GENOMIC DNA]</scope>
    <source>
        <strain evidence="3">F 1598</strain>
    </source>
</reference>
<dbReference type="Proteomes" id="UP000054166">
    <property type="component" value="Unassembled WGS sequence"/>
</dbReference>
<protein>
    <submittedName>
        <fullName evidence="2">Glycoside hydrolase family 92 protein</fullName>
    </submittedName>
</protein>
<dbReference type="InterPro" id="IPR050883">
    <property type="entry name" value="PNGase"/>
</dbReference>
<dbReference type="Gene3D" id="1.20.1610.10">
    <property type="entry name" value="alpha-1,2-mannosidases domains"/>
    <property type="match status" value="1"/>
</dbReference>
<evidence type="ECO:0000259" key="1">
    <source>
        <dbReference type="Pfam" id="PF07971"/>
    </source>
</evidence>
<dbReference type="InterPro" id="IPR012939">
    <property type="entry name" value="Glyco_hydro_92"/>
</dbReference>
<dbReference type="AlphaFoldDB" id="A0A0C3FKX9"/>
<accession>A0A0C3FKX9</accession>
<dbReference type="PANTHER" id="PTHR12143:SF43">
    <property type="entry name" value="PUTATIVE-RELATED"/>
    <property type="match status" value="1"/>
</dbReference>
<dbReference type="Gene3D" id="3.30.2080.10">
    <property type="entry name" value="GH92 mannosidase domain"/>
    <property type="match status" value="1"/>
</dbReference>
<dbReference type="GO" id="GO:0000224">
    <property type="term" value="F:peptide-N4-(N-acetyl-beta-glucosaminyl)asparagine amidase activity"/>
    <property type="evidence" value="ECO:0007669"/>
    <property type="project" value="TreeGrafter"/>
</dbReference>
<dbReference type="HOGENOM" id="CLU_1256465_0_0_1"/>
<name>A0A0C3FKX9_PILCF</name>
<organism evidence="2 3">
    <name type="scientific">Piloderma croceum (strain F 1598)</name>
    <dbReference type="NCBI Taxonomy" id="765440"/>
    <lineage>
        <taxon>Eukaryota</taxon>
        <taxon>Fungi</taxon>
        <taxon>Dikarya</taxon>
        <taxon>Basidiomycota</taxon>
        <taxon>Agaricomycotina</taxon>
        <taxon>Agaricomycetes</taxon>
        <taxon>Agaricomycetidae</taxon>
        <taxon>Atheliales</taxon>
        <taxon>Atheliaceae</taxon>
        <taxon>Piloderma</taxon>
    </lineage>
</organism>
<gene>
    <name evidence="2" type="ORF">PILCRDRAFT_9719</name>
</gene>
<dbReference type="STRING" id="765440.A0A0C3FKX9"/>
<dbReference type="Pfam" id="PF07971">
    <property type="entry name" value="Glyco_hydro_92"/>
    <property type="match status" value="2"/>
</dbReference>
<dbReference type="EMBL" id="KN833005">
    <property type="protein sequence ID" value="KIM80151.1"/>
    <property type="molecule type" value="Genomic_DNA"/>
</dbReference>
<proteinExistence type="predicted"/>